<name>A0A200Q370_MACCD</name>
<evidence type="ECO:0000313" key="2">
    <source>
        <dbReference type="Proteomes" id="UP000195402"/>
    </source>
</evidence>
<comment type="caution">
    <text evidence="1">The sequence shown here is derived from an EMBL/GenBank/DDBJ whole genome shotgun (WGS) entry which is preliminary data.</text>
</comment>
<evidence type="ECO:0008006" key="3">
    <source>
        <dbReference type="Google" id="ProtNLM"/>
    </source>
</evidence>
<evidence type="ECO:0000313" key="1">
    <source>
        <dbReference type="EMBL" id="OVA04894.1"/>
    </source>
</evidence>
<dbReference type="OrthoDB" id="3941538at2759"/>
<dbReference type="EMBL" id="MVGT01003207">
    <property type="protein sequence ID" value="OVA04894.1"/>
    <property type="molecule type" value="Genomic_DNA"/>
</dbReference>
<dbReference type="OMA" id="NRCHWIT"/>
<dbReference type="SUPFAM" id="SSF48150">
    <property type="entry name" value="DNA-glycosylase"/>
    <property type="match status" value="1"/>
</dbReference>
<protein>
    <recommendedName>
        <fullName evidence="3">DNA-3-methyladenine glycosylase I</fullName>
    </recommendedName>
</protein>
<dbReference type="PANTHER" id="PTHR31116:SF29">
    <property type="entry name" value="DNA GLYCOSYLASE SUPERFAMILY PROTEIN"/>
    <property type="match status" value="1"/>
</dbReference>
<dbReference type="AlphaFoldDB" id="A0A200Q370"/>
<reference evidence="1 2" key="1">
    <citation type="journal article" date="2017" name="Mol. Plant">
        <title>The Genome of Medicinal Plant Macleaya cordata Provides New Insights into Benzylisoquinoline Alkaloids Metabolism.</title>
        <authorList>
            <person name="Liu X."/>
            <person name="Liu Y."/>
            <person name="Huang P."/>
            <person name="Ma Y."/>
            <person name="Qing Z."/>
            <person name="Tang Q."/>
            <person name="Cao H."/>
            <person name="Cheng P."/>
            <person name="Zheng Y."/>
            <person name="Yuan Z."/>
            <person name="Zhou Y."/>
            <person name="Liu J."/>
            <person name="Tang Z."/>
            <person name="Zhuo Y."/>
            <person name="Zhang Y."/>
            <person name="Yu L."/>
            <person name="Huang J."/>
            <person name="Yang P."/>
            <person name="Peng Q."/>
            <person name="Zhang J."/>
            <person name="Jiang W."/>
            <person name="Zhang Z."/>
            <person name="Lin K."/>
            <person name="Ro D.K."/>
            <person name="Chen X."/>
            <person name="Xiong X."/>
            <person name="Shang Y."/>
            <person name="Huang S."/>
            <person name="Zeng J."/>
        </authorList>
    </citation>
    <scope>NUCLEOTIDE SEQUENCE [LARGE SCALE GENOMIC DNA]</scope>
    <source>
        <strain evidence="2">cv. BLH2017</strain>
        <tissue evidence="1">Root</tissue>
    </source>
</reference>
<accession>A0A200Q370</accession>
<sequence>MSKGKVRNHVYLERNNPISFREREKPSQGGFISSKHLKRVYPLGIHKSSSSLSLSSNLSLSQNSNDSSLKGSIILGDWKIPVRRREVLRPPQKTENLVSVTTVRTQLNVGSGDGSLNRCHWITKSTDEVYVHYHDECWGVPVYDD</sequence>
<dbReference type="GO" id="GO:0006281">
    <property type="term" value="P:DNA repair"/>
    <property type="evidence" value="ECO:0007669"/>
    <property type="project" value="InterPro"/>
</dbReference>
<dbReference type="GO" id="GO:0003824">
    <property type="term" value="F:catalytic activity"/>
    <property type="evidence" value="ECO:0007669"/>
    <property type="project" value="InterPro"/>
</dbReference>
<dbReference type="InParanoid" id="A0A200Q370"/>
<organism evidence="1 2">
    <name type="scientific">Macleaya cordata</name>
    <name type="common">Five-seeded plume-poppy</name>
    <name type="synonym">Bocconia cordata</name>
    <dbReference type="NCBI Taxonomy" id="56857"/>
    <lineage>
        <taxon>Eukaryota</taxon>
        <taxon>Viridiplantae</taxon>
        <taxon>Streptophyta</taxon>
        <taxon>Embryophyta</taxon>
        <taxon>Tracheophyta</taxon>
        <taxon>Spermatophyta</taxon>
        <taxon>Magnoliopsida</taxon>
        <taxon>Ranunculales</taxon>
        <taxon>Papaveraceae</taxon>
        <taxon>Papaveroideae</taxon>
        <taxon>Macleaya</taxon>
    </lineage>
</organism>
<gene>
    <name evidence="1" type="ORF">BVC80_1215g25</name>
</gene>
<dbReference type="PANTHER" id="PTHR31116">
    <property type="entry name" value="OS04G0501200 PROTEIN"/>
    <property type="match status" value="1"/>
</dbReference>
<keyword evidence="2" id="KW-1185">Reference proteome</keyword>
<proteinExistence type="predicted"/>
<dbReference type="InterPro" id="IPR011257">
    <property type="entry name" value="DNA_glycosylase"/>
</dbReference>
<dbReference type="Proteomes" id="UP000195402">
    <property type="component" value="Unassembled WGS sequence"/>
</dbReference>
<dbReference type="STRING" id="56857.A0A200Q370"/>
<dbReference type="Gene3D" id="1.10.340.30">
    <property type="entry name" value="Hypothetical protein, domain 2"/>
    <property type="match status" value="1"/>
</dbReference>